<reference evidence="1 2" key="1">
    <citation type="submission" date="2012-05" db="EMBL/GenBank/DDBJ databases">
        <authorList>
            <person name="Weinstock G."/>
            <person name="Sodergren E."/>
            <person name="Lobos E.A."/>
            <person name="Fulton L."/>
            <person name="Fulton R."/>
            <person name="Courtney L."/>
            <person name="Fronick C."/>
            <person name="O'Laughlin M."/>
            <person name="Godfrey J."/>
            <person name="Wilson R.M."/>
            <person name="Miner T."/>
            <person name="Farmer C."/>
            <person name="Delehaunty K."/>
            <person name="Cordes M."/>
            <person name="Minx P."/>
            <person name="Tomlinson C."/>
            <person name="Chen J."/>
            <person name="Wollam A."/>
            <person name="Pepin K.H."/>
            <person name="Bhonagiri V."/>
            <person name="Zhang X."/>
            <person name="Suruliraj S."/>
            <person name="Warren W."/>
            <person name="Mitreva M."/>
            <person name="Mardis E.R."/>
            <person name="Wilson R.K."/>
        </authorList>
    </citation>
    <scope>NUCLEOTIDE SEQUENCE [LARGE SCALE GENOMIC DNA]</scope>
    <source>
        <strain evidence="1 2">F0235</strain>
    </source>
</reference>
<dbReference type="AlphaFoldDB" id="L1MBB5"/>
<dbReference type="EMBL" id="AMEM01000037">
    <property type="protein sequence ID" value="EKX88548.1"/>
    <property type="molecule type" value="Genomic_DNA"/>
</dbReference>
<dbReference type="Proteomes" id="UP000010445">
    <property type="component" value="Unassembled WGS sequence"/>
</dbReference>
<dbReference type="STRING" id="1035195.HMPREF9997_02222"/>
<accession>L1MBB5</accession>
<dbReference type="PATRIC" id="fig|1035195.3.peg.1989"/>
<name>L1MBB5_9CORY</name>
<sequence>MSIRAASVGLAMTGPCLLMLQLSHKLIDAACNISTQLLTACLCTARQRTNNNVAVSDAWYLTGFLGKLLADMPKPPGDTVTSHRIADGFRHNETKSGPSLTDEPLIGGVLDEVYDHGFCASPVTSFNSVRKCLRWC</sequence>
<comment type="caution">
    <text evidence="1">The sequence shown here is derived from an EMBL/GenBank/DDBJ whole genome shotgun (WGS) entry which is preliminary data.</text>
</comment>
<proteinExistence type="predicted"/>
<keyword evidence="2" id="KW-1185">Reference proteome</keyword>
<evidence type="ECO:0000313" key="2">
    <source>
        <dbReference type="Proteomes" id="UP000010445"/>
    </source>
</evidence>
<protein>
    <submittedName>
        <fullName evidence="1">Uncharacterized protein</fullName>
    </submittedName>
</protein>
<gene>
    <name evidence="1" type="ORF">HMPREF9997_02222</name>
</gene>
<evidence type="ECO:0000313" key="1">
    <source>
        <dbReference type="EMBL" id="EKX88548.1"/>
    </source>
</evidence>
<dbReference type="HOGENOM" id="CLU_1871938_0_0_11"/>
<organism evidence="1 2">
    <name type="scientific">Corynebacterium durum F0235</name>
    <dbReference type="NCBI Taxonomy" id="1035195"/>
    <lineage>
        <taxon>Bacteria</taxon>
        <taxon>Bacillati</taxon>
        <taxon>Actinomycetota</taxon>
        <taxon>Actinomycetes</taxon>
        <taxon>Mycobacteriales</taxon>
        <taxon>Corynebacteriaceae</taxon>
        <taxon>Corynebacterium</taxon>
    </lineage>
</organism>